<dbReference type="Pfam" id="PF00170">
    <property type="entry name" value="bZIP_1"/>
    <property type="match status" value="1"/>
</dbReference>
<dbReference type="GO" id="GO:0005634">
    <property type="term" value="C:nucleus"/>
    <property type="evidence" value="ECO:0007669"/>
    <property type="project" value="UniProtKB-SubCell"/>
</dbReference>
<accession>A0A6G1HU93</accession>
<feature type="region of interest" description="Disordered" evidence="6">
    <location>
        <begin position="1"/>
        <end position="206"/>
    </location>
</feature>
<gene>
    <name evidence="8" type="ORF">EJ06DRAFT_60588</name>
</gene>
<sequence length="546" mass="57609">MAGTVSASKVSPPRPEGGRLASPKDTKKNGAKSEDTVKDAARHTSPSKDVPQPVQAPETTLEDAKAATNGAGQPLGPPPRPSQGNGSEAPDYFNQVHTAHPYQSEPNPFEAQFGTQSSETPGKVILPPPSSLTSPNIFPPGSTPTWPSLRTGPLSPAMLQGPTGTNDYFGDTSTFGRGFPTPNESSLRTGLTPGGGGSMFPAPSPNSQALFNSIAGGVTPGAADFFRTNLAARAATATVPTAFNAPTSQPAADADPPPATERPTQMQQQEASRPEHYLNGDADAVNGLYMLAQANPDVNRAARFTAPLQPSLLRTNNIPAGAQSVDTSPLGKGSKGSIGGGSLTGGSMTGDMDDMSDDSDEEQVKPTPKGRGKQPPAPAAKAGNKRKNEEKPTKGGNKRGKNNNAQAQAQMQEDMDDGEGSRLGADGKKMTDEEKRKNFLERNRVAALKCRQRKKQWLANLQQKVELFTQENEALGHTVTSLREEIVNLKTLLMAHKDCPISMQQNVNNPQLGMYLAEMPAQAQHMNPYGMAAIGMQQQQAGHGGR</sequence>
<feature type="compositionally biased region" description="Polar residues" evidence="6">
    <location>
        <begin position="162"/>
        <end position="175"/>
    </location>
</feature>
<dbReference type="PROSITE" id="PS50217">
    <property type="entry name" value="BZIP"/>
    <property type="match status" value="1"/>
</dbReference>
<dbReference type="InterPro" id="IPR021756">
    <property type="entry name" value="TF_Aft1_HRR"/>
</dbReference>
<dbReference type="PRINTS" id="PR00043">
    <property type="entry name" value="LEUZIPPRJUN"/>
</dbReference>
<dbReference type="InterPro" id="IPR002112">
    <property type="entry name" value="Leuzip_Jun"/>
</dbReference>
<keyword evidence="4" id="KW-0804">Transcription</keyword>
<protein>
    <recommendedName>
        <fullName evidence="7">BZIP domain-containing protein</fullName>
    </recommendedName>
</protein>
<feature type="compositionally biased region" description="Gly residues" evidence="6">
    <location>
        <begin position="333"/>
        <end position="348"/>
    </location>
</feature>
<dbReference type="AlphaFoldDB" id="A0A6G1HU93"/>
<reference evidence="8" key="1">
    <citation type="journal article" date="2020" name="Stud. Mycol.">
        <title>101 Dothideomycetes genomes: a test case for predicting lifestyles and emergence of pathogens.</title>
        <authorList>
            <person name="Haridas S."/>
            <person name="Albert R."/>
            <person name="Binder M."/>
            <person name="Bloem J."/>
            <person name="Labutti K."/>
            <person name="Salamov A."/>
            <person name="Andreopoulos B."/>
            <person name="Baker S."/>
            <person name="Barry K."/>
            <person name="Bills G."/>
            <person name="Bluhm B."/>
            <person name="Cannon C."/>
            <person name="Castanera R."/>
            <person name="Culley D."/>
            <person name="Daum C."/>
            <person name="Ezra D."/>
            <person name="Gonzalez J."/>
            <person name="Henrissat B."/>
            <person name="Kuo A."/>
            <person name="Liang C."/>
            <person name="Lipzen A."/>
            <person name="Lutzoni F."/>
            <person name="Magnuson J."/>
            <person name="Mondo S."/>
            <person name="Nolan M."/>
            <person name="Ohm R."/>
            <person name="Pangilinan J."/>
            <person name="Park H.-J."/>
            <person name="Ramirez L."/>
            <person name="Alfaro M."/>
            <person name="Sun H."/>
            <person name="Tritt A."/>
            <person name="Yoshinaga Y."/>
            <person name="Zwiers L.-H."/>
            <person name="Turgeon B."/>
            <person name="Goodwin S."/>
            <person name="Spatafora J."/>
            <person name="Crous P."/>
            <person name="Grigoriev I."/>
        </authorList>
    </citation>
    <scope>NUCLEOTIDE SEQUENCE</scope>
    <source>
        <strain evidence="8">CBS 262.69</strain>
    </source>
</reference>
<dbReference type="InterPro" id="IPR021755">
    <property type="entry name" value="TF_Aft1_HRA"/>
</dbReference>
<evidence type="ECO:0000256" key="4">
    <source>
        <dbReference type="ARBA" id="ARBA00023163"/>
    </source>
</evidence>
<organism evidence="8 9">
    <name type="scientific">Trichodelitschia bisporula</name>
    <dbReference type="NCBI Taxonomy" id="703511"/>
    <lineage>
        <taxon>Eukaryota</taxon>
        <taxon>Fungi</taxon>
        <taxon>Dikarya</taxon>
        <taxon>Ascomycota</taxon>
        <taxon>Pezizomycotina</taxon>
        <taxon>Dothideomycetes</taxon>
        <taxon>Dothideomycetes incertae sedis</taxon>
        <taxon>Phaeotrichales</taxon>
        <taxon>Phaeotrichaceae</taxon>
        <taxon>Trichodelitschia</taxon>
    </lineage>
</organism>
<feature type="domain" description="BZIP" evidence="7">
    <location>
        <begin position="433"/>
        <end position="496"/>
    </location>
</feature>
<dbReference type="PANTHER" id="PTHR19304">
    <property type="entry name" value="CYCLIC-AMP RESPONSE ELEMENT BINDING PROTEIN"/>
    <property type="match status" value="1"/>
</dbReference>
<comment type="subcellular location">
    <subcellularLocation>
        <location evidence="1">Nucleus</location>
    </subcellularLocation>
</comment>
<dbReference type="FunFam" id="1.20.5.170:FF:000053">
    <property type="entry name" value="BZIP transcription factor AtfA"/>
    <property type="match status" value="1"/>
</dbReference>
<dbReference type="InterPro" id="IPR020956">
    <property type="entry name" value="TF_Aft1_OSM"/>
</dbReference>
<dbReference type="OrthoDB" id="295274at2759"/>
<dbReference type="GO" id="GO:0003677">
    <property type="term" value="F:DNA binding"/>
    <property type="evidence" value="ECO:0007669"/>
    <property type="project" value="UniProtKB-KW"/>
</dbReference>
<feature type="region of interest" description="Disordered" evidence="6">
    <location>
        <begin position="319"/>
        <end position="433"/>
    </location>
</feature>
<keyword evidence="2" id="KW-0805">Transcription regulation</keyword>
<feature type="compositionally biased region" description="Basic and acidic residues" evidence="6">
    <location>
        <begin position="22"/>
        <end position="42"/>
    </location>
</feature>
<dbReference type="EMBL" id="ML996697">
    <property type="protein sequence ID" value="KAF2399633.1"/>
    <property type="molecule type" value="Genomic_DNA"/>
</dbReference>
<dbReference type="Pfam" id="PF11786">
    <property type="entry name" value="Aft1_HRA"/>
    <property type="match status" value="1"/>
</dbReference>
<evidence type="ECO:0000256" key="5">
    <source>
        <dbReference type="ARBA" id="ARBA00023242"/>
    </source>
</evidence>
<keyword evidence="3" id="KW-0238">DNA-binding</keyword>
<name>A0A6G1HU93_9PEZI</name>
<dbReference type="SUPFAM" id="SSF57959">
    <property type="entry name" value="Leucine zipper domain"/>
    <property type="match status" value="1"/>
</dbReference>
<dbReference type="SMART" id="SM00338">
    <property type="entry name" value="BRLZ"/>
    <property type="match status" value="1"/>
</dbReference>
<evidence type="ECO:0000256" key="6">
    <source>
        <dbReference type="SAM" id="MobiDB-lite"/>
    </source>
</evidence>
<evidence type="ECO:0000313" key="8">
    <source>
        <dbReference type="EMBL" id="KAF2399633.1"/>
    </source>
</evidence>
<evidence type="ECO:0000256" key="1">
    <source>
        <dbReference type="ARBA" id="ARBA00004123"/>
    </source>
</evidence>
<evidence type="ECO:0000313" key="9">
    <source>
        <dbReference type="Proteomes" id="UP000799640"/>
    </source>
</evidence>
<dbReference type="CDD" id="cd14687">
    <property type="entry name" value="bZIP_ATF2"/>
    <property type="match status" value="1"/>
</dbReference>
<dbReference type="Pfam" id="PF11787">
    <property type="entry name" value="Aft1_HRR"/>
    <property type="match status" value="1"/>
</dbReference>
<dbReference type="Proteomes" id="UP000799640">
    <property type="component" value="Unassembled WGS sequence"/>
</dbReference>
<keyword evidence="9" id="KW-1185">Reference proteome</keyword>
<dbReference type="InterPro" id="IPR051027">
    <property type="entry name" value="bZIP_transcription_factors"/>
</dbReference>
<feature type="region of interest" description="Disordered" evidence="6">
    <location>
        <begin position="243"/>
        <end position="280"/>
    </location>
</feature>
<dbReference type="Gene3D" id="1.20.5.170">
    <property type="match status" value="1"/>
</dbReference>
<dbReference type="InterPro" id="IPR004827">
    <property type="entry name" value="bZIP"/>
</dbReference>
<dbReference type="GO" id="GO:0003700">
    <property type="term" value="F:DNA-binding transcription factor activity"/>
    <property type="evidence" value="ECO:0007669"/>
    <property type="project" value="InterPro"/>
</dbReference>
<dbReference type="Pfam" id="PF11785">
    <property type="entry name" value="Aft1_OSA"/>
    <property type="match status" value="1"/>
</dbReference>
<evidence type="ECO:0000259" key="7">
    <source>
        <dbReference type="PROSITE" id="PS50217"/>
    </source>
</evidence>
<keyword evidence="5" id="KW-0539">Nucleus</keyword>
<feature type="compositionally biased region" description="Acidic residues" evidence="6">
    <location>
        <begin position="351"/>
        <end position="361"/>
    </location>
</feature>
<evidence type="ECO:0000256" key="3">
    <source>
        <dbReference type="ARBA" id="ARBA00023125"/>
    </source>
</evidence>
<feature type="compositionally biased region" description="Polar residues" evidence="6">
    <location>
        <begin position="262"/>
        <end position="271"/>
    </location>
</feature>
<proteinExistence type="predicted"/>
<evidence type="ECO:0000256" key="2">
    <source>
        <dbReference type="ARBA" id="ARBA00023015"/>
    </source>
</evidence>
<dbReference type="InterPro" id="IPR046347">
    <property type="entry name" value="bZIP_sf"/>
</dbReference>